<dbReference type="InterPro" id="IPR013324">
    <property type="entry name" value="RNA_pol_sigma_r3/r4-like"/>
</dbReference>
<dbReference type="Proteomes" id="UP000664073">
    <property type="component" value="Unassembled WGS sequence"/>
</dbReference>
<dbReference type="GO" id="GO:0003677">
    <property type="term" value="F:DNA binding"/>
    <property type="evidence" value="ECO:0007669"/>
    <property type="project" value="InterPro"/>
</dbReference>
<dbReference type="EMBL" id="JAFVMH010000014">
    <property type="protein sequence ID" value="MBO1326685.1"/>
    <property type="molecule type" value="Genomic_DNA"/>
</dbReference>
<dbReference type="GO" id="GO:0006352">
    <property type="term" value="P:DNA-templated transcription initiation"/>
    <property type="evidence" value="ECO:0007669"/>
    <property type="project" value="InterPro"/>
</dbReference>
<protein>
    <submittedName>
        <fullName evidence="7">Sigma-70 family RNA polymerase sigma factor</fullName>
    </submittedName>
</protein>
<name>A0A939HNZ2_9PROT</name>
<keyword evidence="8" id="KW-1185">Reference proteome</keyword>
<keyword evidence="3" id="KW-0731">Sigma factor</keyword>
<evidence type="ECO:0000256" key="1">
    <source>
        <dbReference type="ARBA" id="ARBA00010641"/>
    </source>
</evidence>
<evidence type="ECO:0000313" key="8">
    <source>
        <dbReference type="Proteomes" id="UP000664073"/>
    </source>
</evidence>
<accession>A0A939HNZ2</accession>
<reference evidence="7" key="1">
    <citation type="submission" date="2021-03" db="EMBL/GenBank/DDBJ databases">
        <title>The complete genome sequence of Acetobacter sp. TBRC 12339.</title>
        <authorList>
            <person name="Charoenyingcharoen P."/>
            <person name="Yukphan P."/>
        </authorList>
    </citation>
    <scope>NUCLEOTIDE SEQUENCE</scope>
    <source>
        <strain evidence="7">TBRC 12339</strain>
    </source>
</reference>
<evidence type="ECO:0000313" key="7">
    <source>
        <dbReference type="EMBL" id="MBO1326685.1"/>
    </source>
</evidence>
<dbReference type="InterPro" id="IPR039425">
    <property type="entry name" value="RNA_pol_sigma-70-like"/>
</dbReference>
<keyword evidence="4" id="KW-0804">Transcription</keyword>
<dbReference type="SUPFAM" id="SSF88946">
    <property type="entry name" value="Sigma2 domain of RNA polymerase sigma factors"/>
    <property type="match status" value="1"/>
</dbReference>
<dbReference type="InterPro" id="IPR013325">
    <property type="entry name" value="RNA_pol_sigma_r2"/>
</dbReference>
<dbReference type="InterPro" id="IPR014284">
    <property type="entry name" value="RNA_pol_sigma-70_dom"/>
</dbReference>
<evidence type="ECO:0000256" key="2">
    <source>
        <dbReference type="ARBA" id="ARBA00023015"/>
    </source>
</evidence>
<evidence type="ECO:0000256" key="3">
    <source>
        <dbReference type="ARBA" id="ARBA00023082"/>
    </source>
</evidence>
<comment type="caution">
    <text evidence="7">The sequence shown here is derived from an EMBL/GenBank/DDBJ whole genome shotgun (WGS) entry which is preliminary data.</text>
</comment>
<dbReference type="NCBIfam" id="TIGR02937">
    <property type="entry name" value="sigma70-ECF"/>
    <property type="match status" value="1"/>
</dbReference>
<feature type="domain" description="RNA polymerase sigma factor 70 region 4 type 2" evidence="6">
    <location>
        <begin position="111"/>
        <end position="158"/>
    </location>
</feature>
<dbReference type="PANTHER" id="PTHR43133">
    <property type="entry name" value="RNA POLYMERASE ECF-TYPE SIGMA FACTO"/>
    <property type="match status" value="1"/>
</dbReference>
<dbReference type="SUPFAM" id="SSF88659">
    <property type="entry name" value="Sigma3 and sigma4 domains of RNA polymerase sigma factors"/>
    <property type="match status" value="1"/>
</dbReference>
<evidence type="ECO:0000259" key="5">
    <source>
        <dbReference type="Pfam" id="PF04542"/>
    </source>
</evidence>
<dbReference type="InterPro" id="IPR013249">
    <property type="entry name" value="RNA_pol_sigma70_r4_t2"/>
</dbReference>
<dbReference type="RefSeq" id="WP_207847511.1">
    <property type="nucleotide sequence ID" value="NZ_JAFVMH010000014.1"/>
</dbReference>
<dbReference type="PANTHER" id="PTHR43133:SF63">
    <property type="entry name" value="RNA POLYMERASE SIGMA FACTOR FECI-RELATED"/>
    <property type="match status" value="1"/>
</dbReference>
<evidence type="ECO:0000256" key="4">
    <source>
        <dbReference type="ARBA" id="ARBA00023163"/>
    </source>
</evidence>
<evidence type="ECO:0000259" key="6">
    <source>
        <dbReference type="Pfam" id="PF08281"/>
    </source>
</evidence>
<sequence>MLSETQARWLAEEILPHEADVRRWLSRFSGIDVDDVIQEAWIALSRTEPATIRFPRRWFFKVARNVVLQYYRRARIVPLSSLSDITDDTLVDSEPGPEQHVSAREELQFLSQTISDLPPRCRAIFTLHRIHGYSRKDCASRLGLSENVIEKQMARALRLIGDAYAQREKDHETGYRSFPHVGSWQNNAG</sequence>
<proteinExistence type="inferred from homology"/>
<comment type="similarity">
    <text evidence="1">Belongs to the sigma-70 factor family. ECF subfamily.</text>
</comment>
<dbReference type="InterPro" id="IPR007627">
    <property type="entry name" value="RNA_pol_sigma70_r2"/>
</dbReference>
<dbReference type="Gene3D" id="1.10.1740.10">
    <property type="match status" value="1"/>
</dbReference>
<dbReference type="GO" id="GO:0016987">
    <property type="term" value="F:sigma factor activity"/>
    <property type="evidence" value="ECO:0007669"/>
    <property type="project" value="UniProtKB-KW"/>
</dbReference>
<keyword evidence="2" id="KW-0805">Transcription regulation</keyword>
<dbReference type="Gene3D" id="1.10.10.10">
    <property type="entry name" value="Winged helix-like DNA-binding domain superfamily/Winged helix DNA-binding domain"/>
    <property type="match status" value="1"/>
</dbReference>
<gene>
    <name evidence="7" type="ORF">J2D77_16170</name>
</gene>
<dbReference type="Pfam" id="PF04542">
    <property type="entry name" value="Sigma70_r2"/>
    <property type="match status" value="1"/>
</dbReference>
<dbReference type="InterPro" id="IPR036388">
    <property type="entry name" value="WH-like_DNA-bd_sf"/>
</dbReference>
<organism evidence="7 8">
    <name type="scientific">Acetobacter garciniae</name>
    <dbReference type="NCBI Taxonomy" id="2817435"/>
    <lineage>
        <taxon>Bacteria</taxon>
        <taxon>Pseudomonadati</taxon>
        <taxon>Pseudomonadota</taxon>
        <taxon>Alphaproteobacteria</taxon>
        <taxon>Acetobacterales</taxon>
        <taxon>Acetobacteraceae</taxon>
        <taxon>Acetobacter</taxon>
    </lineage>
</organism>
<dbReference type="AlphaFoldDB" id="A0A939HNZ2"/>
<dbReference type="Pfam" id="PF08281">
    <property type="entry name" value="Sigma70_r4_2"/>
    <property type="match status" value="1"/>
</dbReference>
<feature type="domain" description="RNA polymerase sigma-70 region 2" evidence="5">
    <location>
        <begin position="17"/>
        <end position="75"/>
    </location>
</feature>